<evidence type="ECO:0000313" key="1">
    <source>
        <dbReference type="EMBL" id="KAF2627563.1"/>
    </source>
</evidence>
<reference evidence="1" key="1">
    <citation type="journal article" date="2020" name="Stud. Mycol.">
        <title>101 Dothideomycetes genomes: a test case for predicting lifestyles and emergence of pathogens.</title>
        <authorList>
            <person name="Haridas S."/>
            <person name="Albert R."/>
            <person name="Binder M."/>
            <person name="Bloem J."/>
            <person name="Labutti K."/>
            <person name="Salamov A."/>
            <person name="Andreopoulos B."/>
            <person name="Baker S."/>
            <person name="Barry K."/>
            <person name="Bills G."/>
            <person name="Bluhm B."/>
            <person name="Cannon C."/>
            <person name="Castanera R."/>
            <person name="Culley D."/>
            <person name="Daum C."/>
            <person name="Ezra D."/>
            <person name="Gonzalez J."/>
            <person name="Henrissat B."/>
            <person name="Kuo A."/>
            <person name="Liang C."/>
            <person name="Lipzen A."/>
            <person name="Lutzoni F."/>
            <person name="Magnuson J."/>
            <person name="Mondo S."/>
            <person name="Nolan M."/>
            <person name="Ohm R."/>
            <person name="Pangilinan J."/>
            <person name="Park H.-J."/>
            <person name="Ramirez L."/>
            <person name="Alfaro M."/>
            <person name="Sun H."/>
            <person name="Tritt A."/>
            <person name="Yoshinaga Y."/>
            <person name="Zwiers L.-H."/>
            <person name="Turgeon B."/>
            <person name="Goodwin S."/>
            <person name="Spatafora J."/>
            <person name="Crous P."/>
            <person name="Grigoriev I."/>
        </authorList>
    </citation>
    <scope>NUCLEOTIDE SEQUENCE</scope>
    <source>
        <strain evidence="1">CBS 525.71</strain>
    </source>
</reference>
<dbReference type="Proteomes" id="UP000799754">
    <property type="component" value="Unassembled WGS sequence"/>
</dbReference>
<name>A0ACB6S2E4_9PLEO</name>
<sequence length="345" mass="37081">MFLTNLLPTLAVSEVAAAPSSSSSIESGPSLTWSSTPFSSDKPFVQQGAAILRDSSCLPDIEHDCVSPGAFSVCCPSAFSYMGTYNFRCCSPRTKCAPERLCAISSWALYDNGEYFCCGSGLLGYIKSGYSLCSNPEAPMISGVILLPTLTIEQTAAPSLSSSSSSKSEVSSASSSNAAIVGRIIGDVVGIAILARIAWVMLRQQRQNKVENASSPEDISGDNATKDRSGKNAVGGLHMNHQLDDWTALYCATDERTMHCARIIERPAQSPPINLWSHSCPFLRLQGGISGSQRIFVAKWASSSYNAEDLVIRVHDGPSTKEYTIARQLLPWHSSYFTAALDKHS</sequence>
<dbReference type="EMBL" id="MU006716">
    <property type="protein sequence ID" value="KAF2627563.1"/>
    <property type="molecule type" value="Genomic_DNA"/>
</dbReference>
<protein>
    <submittedName>
        <fullName evidence="1">Uncharacterized protein</fullName>
    </submittedName>
</protein>
<proteinExistence type="predicted"/>
<keyword evidence="2" id="KW-1185">Reference proteome</keyword>
<organism evidence="1 2">
    <name type="scientific">Macroventuria anomochaeta</name>
    <dbReference type="NCBI Taxonomy" id="301207"/>
    <lineage>
        <taxon>Eukaryota</taxon>
        <taxon>Fungi</taxon>
        <taxon>Dikarya</taxon>
        <taxon>Ascomycota</taxon>
        <taxon>Pezizomycotina</taxon>
        <taxon>Dothideomycetes</taxon>
        <taxon>Pleosporomycetidae</taxon>
        <taxon>Pleosporales</taxon>
        <taxon>Pleosporineae</taxon>
        <taxon>Didymellaceae</taxon>
        <taxon>Macroventuria</taxon>
    </lineage>
</organism>
<accession>A0ACB6S2E4</accession>
<gene>
    <name evidence="1" type="ORF">BU25DRAFT_421564</name>
</gene>
<comment type="caution">
    <text evidence="1">The sequence shown here is derived from an EMBL/GenBank/DDBJ whole genome shotgun (WGS) entry which is preliminary data.</text>
</comment>
<evidence type="ECO:0000313" key="2">
    <source>
        <dbReference type="Proteomes" id="UP000799754"/>
    </source>
</evidence>